<accession>A0A317PCW3</accession>
<dbReference type="Proteomes" id="UP000246352">
    <property type="component" value="Unassembled WGS sequence"/>
</dbReference>
<dbReference type="EMBL" id="QGTR01000007">
    <property type="protein sequence ID" value="PWV97267.1"/>
    <property type="molecule type" value="Genomic_DNA"/>
</dbReference>
<proteinExistence type="predicted"/>
<keyword evidence="3" id="KW-1185">Reference proteome</keyword>
<dbReference type="AlphaFoldDB" id="A0A317PCW3"/>
<evidence type="ECO:0000313" key="3">
    <source>
        <dbReference type="Proteomes" id="UP000246352"/>
    </source>
</evidence>
<organism evidence="2 3">
    <name type="scientific">Hoeflea marina</name>
    <dbReference type="NCBI Taxonomy" id="274592"/>
    <lineage>
        <taxon>Bacteria</taxon>
        <taxon>Pseudomonadati</taxon>
        <taxon>Pseudomonadota</taxon>
        <taxon>Alphaproteobacteria</taxon>
        <taxon>Hyphomicrobiales</taxon>
        <taxon>Rhizobiaceae</taxon>
        <taxon>Hoeflea</taxon>
    </lineage>
</organism>
<dbReference type="SUPFAM" id="SSF52266">
    <property type="entry name" value="SGNH hydrolase"/>
    <property type="match status" value="1"/>
</dbReference>
<dbReference type="GO" id="GO:0016788">
    <property type="term" value="F:hydrolase activity, acting on ester bonds"/>
    <property type="evidence" value="ECO:0007669"/>
    <property type="project" value="UniProtKB-ARBA"/>
</dbReference>
<dbReference type="Gene3D" id="3.40.50.1110">
    <property type="entry name" value="SGNH hydrolase"/>
    <property type="match status" value="1"/>
</dbReference>
<protein>
    <submittedName>
        <fullName evidence="2">Lysophospholipase L1-like esterase</fullName>
    </submittedName>
</protein>
<dbReference type="Pfam" id="PF13472">
    <property type="entry name" value="Lipase_GDSL_2"/>
    <property type="match status" value="1"/>
</dbReference>
<feature type="domain" description="SGNH hydrolase-type esterase" evidence="1">
    <location>
        <begin position="63"/>
        <end position="235"/>
    </location>
</feature>
<evidence type="ECO:0000259" key="1">
    <source>
        <dbReference type="Pfam" id="PF13472"/>
    </source>
</evidence>
<dbReference type="InterPro" id="IPR036514">
    <property type="entry name" value="SGNH_hydro_sf"/>
</dbReference>
<gene>
    <name evidence="2" type="ORF">DFR52_107181</name>
</gene>
<dbReference type="CDD" id="cd01836">
    <property type="entry name" value="FeeA_FeeB_like"/>
    <property type="match status" value="1"/>
</dbReference>
<evidence type="ECO:0000313" key="2">
    <source>
        <dbReference type="EMBL" id="PWV97267.1"/>
    </source>
</evidence>
<dbReference type="InterPro" id="IPR013830">
    <property type="entry name" value="SGNH_hydro"/>
</dbReference>
<comment type="caution">
    <text evidence="2">The sequence shown here is derived from an EMBL/GenBank/DDBJ whole genome shotgun (WGS) entry which is preliminary data.</text>
</comment>
<sequence>MFQTGAKTGAMNLFSASLLSWLLLPVAAIQAVGVRRRTKRLPPPRGRHSGQIGSGPPAWNILVLGDSSAAGVGAGRVEDTLGPGLARHIHARTGDSVGWRNAGANSAIAAQVRDHVLPHIEERGFTHVVLAVGTNDMKNFRTKSQFKRGFGGLLYATHARWPEATIIWSPIVDMRRVPALPPALAFILSLRARIINATGLALCAERHAIAAEPLPLNGTLGFASDGFHADAPGYAHWADHVGAIILDAPPPPPSSTR</sequence>
<reference evidence="2 3" key="1">
    <citation type="submission" date="2018-05" db="EMBL/GenBank/DDBJ databases">
        <title>Genomic Encyclopedia of Type Strains, Phase IV (KMG-IV): sequencing the most valuable type-strain genomes for metagenomic binning, comparative biology and taxonomic classification.</title>
        <authorList>
            <person name="Goeker M."/>
        </authorList>
    </citation>
    <scope>NUCLEOTIDE SEQUENCE [LARGE SCALE GENOMIC DNA]</scope>
    <source>
        <strain evidence="2 3">DSM 16791</strain>
    </source>
</reference>
<name>A0A317PCW3_9HYPH</name>